<feature type="domain" description="Collagen binding" evidence="6">
    <location>
        <begin position="850"/>
        <end position="968"/>
    </location>
</feature>
<evidence type="ECO:0000313" key="9">
    <source>
        <dbReference type="Proteomes" id="UP000179284"/>
    </source>
</evidence>
<feature type="region of interest" description="Disordered" evidence="4">
    <location>
        <begin position="1305"/>
        <end position="1354"/>
    </location>
</feature>
<evidence type="ECO:0000256" key="2">
    <source>
        <dbReference type="ARBA" id="ARBA00022525"/>
    </source>
</evidence>
<feature type="domain" description="SpaA-like prealbumin fold" evidence="7">
    <location>
        <begin position="998"/>
        <end position="1084"/>
    </location>
</feature>
<evidence type="ECO:0000259" key="6">
    <source>
        <dbReference type="Pfam" id="PF05737"/>
    </source>
</evidence>
<feature type="domain" description="SpaA-like prealbumin fold" evidence="7">
    <location>
        <begin position="1096"/>
        <end position="1172"/>
    </location>
</feature>
<dbReference type="InterPro" id="IPR008456">
    <property type="entry name" value="Collagen-bd_dom"/>
</dbReference>
<protein>
    <submittedName>
        <fullName evidence="8">Cell surface protein</fullName>
    </submittedName>
</protein>
<dbReference type="OrthoDB" id="3194789at2"/>
<name>A0A1D9P1U1_9FIRM</name>
<dbReference type="InterPro" id="IPR041033">
    <property type="entry name" value="SpaA_PFL_dom_1"/>
</dbReference>
<feature type="transmembrane region" description="Helical" evidence="5">
    <location>
        <begin position="1391"/>
        <end position="1414"/>
    </location>
</feature>
<dbReference type="Gene3D" id="2.60.40.740">
    <property type="match status" value="4"/>
</dbReference>
<evidence type="ECO:0000313" key="8">
    <source>
        <dbReference type="EMBL" id="AOZ96334.1"/>
    </source>
</evidence>
<comment type="similarity">
    <text evidence="1">Belongs to the serine-aspartate repeat-containing protein (SDr) family.</text>
</comment>
<dbReference type="Pfam" id="PF17802">
    <property type="entry name" value="SpaA"/>
    <property type="match status" value="2"/>
</dbReference>
<keyword evidence="5" id="KW-0812">Transmembrane</keyword>
<feature type="compositionally biased region" description="Gly residues" evidence="4">
    <location>
        <begin position="1323"/>
        <end position="1335"/>
    </location>
</feature>
<keyword evidence="5" id="KW-0472">Membrane</keyword>
<dbReference type="KEGG" id="bhu:bhn_I1300"/>
<dbReference type="EMBL" id="CP017831">
    <property type="protein sequence ID" value="AOZ96334.1"/>
    <property type="molecule type" value="Genomic_DNA"/>
</dbReference>
<keyword evidence="3" id="KW-0732">Signal</keyword>
<evidence type="ECO:0000256" key="1">
    <source>
        <dbReference type="ARBA" id="ARBA00007257"/>
    </source>
</evidence>
<organism evidence="8 9">
    <name type="scientific">Butyrivibrio hungatei</name>
    <dbReference type="NCBI Taxonomy" id="185008"/>
    <lineage>
        <taxon>Bacteria</taxon>
        <taxon>Bacillati</taxon>
        <taxon>Bacillota</taxon>
        <taxon>Clostridia</taxon>
        <taxon>Lachnospirales</taxon>
        <taxon>Lachnospiraceae</taxon>
        <taxon>Butyrivibrio</taxon>
    </lineage>
</organism>
<keyword evidence="5" id="KW-1133">Transmembrane helix</keyword>
<dbReference type="Proteomes" id="UP000179284">
    <property type="component" value="Chromosome I"/>
</dbReference>
<evidence type="ECO:0000256" key="5">
    <source>
        <dbReference type="SAM" id="Phobius"/>
    </source>
</evidence>
<accession>A0A1D9P1U1</accession>
<dbReference type="GO" id="GO:0005518">
    <property type="term" value="F:collagen binding"/>
    <property type="evidence" value="ECO:0007669"/>
    <property type="project" value="InterPro"/>
</dbReference>
<dbReference type="PANTHER" id="PTHR36108:SF13">
    <property type="entry name" value="COLOSSIN-B-RELATED"/>
    <property type="match status" value="1"/>
</dbReference>
<dbReference type="Pfam" id="PF05737">
    <property type="entry name" value="Collagen_bind"/>
    <property type="match status" value="1"/>
</dbReference>
<proteinExistence type="inferred from homology"/>
<dbReference type="SUPFAM" id="SSF49478">
    <property type="entry name" value="Cna protein B-type domain"/>
    <property type="match status" value="1"/>
</dbReference>
<feature type="compositionally biased region" description="Basic and acidic residues" evidence="4">
    <location>
        <begin position="71"/>
        <end position="98"/>
    </location>
</feature>
<evidence type="ECO:0000256" key="4">
    <source>
        <dbReference type="SAM" id="MobiDB-lite"/>
    </source>
</evidence>
<reference evidence="9" key="1">
    <citation type="submission" date="2016-10" db="EMBL/GenBank/DDBJ databases">
        <title>The complete genome sequence of the rumen bacterium Butyrivibrio hungatei MB2003.</title>
        <authorList>
            <person name="Palevich N."/>
            <person name="Kelly W.J."/>
            <person name="Leahy S.C."/>
            <person name="Altermann E."/>
            <person name="Rakonjac J."/>
            <person name="Attwood G.T."/>
        </authorList>
    </citation>
    <scope>NUCLEOTIDE SEQUENCE [LARGE SCALE GENOMIC DNA]</scope>
    <source>
        <strain evidence="9">MB2003</strain>
    </source>
</reference>
<dbReference type="InterPro" id="IPR008966">
    <property type="entry name" value="Adhesion_dom_sf"/>
</dbReference>
<feature type="transmembrane region" description="Helical" evidence="5">
    <location>
        <begin position="12"/>
        <end position="34"/>
    </location>
</feature>
<dbReference type="InterPro" id="IPR013783">
    <property type="entry name" value="Ig-like_fold"/>
</dbReference>
<dbReference type="Gene3D" id="2.60.40.10">
    <property type="entry name" value="Immunoglobulins"/>
    <property type="match status" value="3"/>
</dbReference>
<feature type="compositionally biased region" description="Low complexity" evidence="4">
    <location>
        <begin position="1336"/>
        <end position="1354"/>
    </location>
</feature>
<feature type="compositionally biased region" description="Low complexity" evidence="4">
    <location>
        <begin position="1312"/>
        <end position="1322"/>
    </location>
</feature>
<gene>
    <name evidence="8" type="ORF">bhn_I1300</name>
</gene>
<sequence length="1421" mass="153284">MIAQGEGIMKSISRIFISLVLCINLLGTGFLSYAENLDNEDFADDVYTTSDEPGFAASTDEDDDLWETIPDEDKDKVENKDNTDNKENVTSDDKKVDDEQALIGNEDETLDDDPESSLIFSTFNLGSSGALDPALLGESKIVVPGKSAPTDADLLSSVTMTINGKNVTDIEALSLDDVITVNYQLKSPIGVNYSDEDIAADSEPAPVYVAKGEVFYFDTPNVGFDYSGISIPTLTCNGNDFATVEFEGGKIKLTIVDEEYEKNENAQFGFQFTLNKVADAYKNQSEIDLKIGDRDVLVKVSENQPKAPSLNKTGTYDNANDVINWTVNIDRDANAISYANGFKFVDTFAGEQVYVDGSFKVNDTAVTDGLNVSTSSIEYAVPAATTDSDIVIKYQTKPTADFMKDSFKDNTSGGKTIKFSNSAKILDDADKEIATDSATVPVTKEYNQWIKKEGGEIDLSTGRANWTVTIDTNNYGLKNLKLYDKFDTDNETTMELVSGSLSIDGPAGTLEGAGSGYDFCVSFGNVSNAGTIKVSYTTQIKDFEEFQKTNRKVPENKAWISYEDEDGTEVFTKNVGVGIKGLSVKAGIHKEYTAYDSKTHQITWTVTANKNKMPITDITIKDVLPADQKLIVINNIKISDGTTLPDVTSFADPNEYSIVFDDKLNGNSVTFNVVSEIVDKNFWANNKSQAFSNKAEIYTGDKLLAQDTASKTLTSTVITKTSSSYNYDTHEIEYKIVVNENKMAMKSVTVTDELIKAGVELVDGSLKINGSAASGYTYKNGVLTIDLGDIAAGDDSKKTITFSVKVKDELILGLKNNESTQIKNEATVKFDDNAAGLSSNCTTPIKNVILSKKGKINPSTGLVDYTVYLNYGKQEIPAGTVLRDTLGASFEFISDSIHLYECTVDPSTGDLSATSTEVPSKVTVEKDGDKTRIDIKLTSGTNKACVLVYSASMEDKSLNDFTNDVKLIGFQENEDISSNCSFSASEFSSVNNSSSTRLVITKKDFEDGSLLPGATFQILDADKKVIAEVTTNSKGQARLVNKLVKGNTYYLRETKAPDGYQVNKDDIEVVFNKNSLEATVTNKKIGYDPKKNIFELSVNDLSDKQSEKLTGATLVVSKNADGSDPIATWNTDGTNKSVELKEGEYYIVQKDAPKGFIKADAMKIKIAKDGNKLKLFSWNGSSYTPVDNNLLSVVNKVDTSKKSGISVEGLGPDGNPLDGTKVTVSVLEGGSAGDPLATGIVPNDSTNGTANVNYQTKYIAVQDEVPEGYLKADPIIFKIDSDGNIWTLNADGSFTNTGSKKLVFKNKLIPKSNPSNGSSSNGGESGSGDGNGSGSGSDSQSSSGGATTTAANTNAQAVKKPIDMSVLPDVLGEYLGDEDESGAPRLAKTSGFFGTVLSYVFGLVMLLVGMYLCFGKKNEKK</sequence>
<evidence type="ECO:0000259" key="7">
    <source>
        <dbReference type="Pfam" id="PF17802"/>
    </source>
</evidence>
<evidence type="ECO:0000256" key="3">
    <source>
        <dbReference type="ARBA" id="ARBA00022729"/>
    </source>
</evidence>
<dbReference type="SUPFAM" id="SSF49401">
    <property type="entry name" value="Bacterial adhesins"/>
    <property type="match status" value="5"/>
</dbReference>
<feature type="region of interest" description="Disordered" evidence="4">
    <location>
        <begin position="70"/>
        <end position="100"/>
    </location>
</feature>
<dbReference type="PANTHER" id="PTHR36108">
    <property type="entry name" value="COLOSSIN-B-RELATED"/>
    <property type="match status" value="1"/>
</dbReference>
<keyword evidence="2" id="KW-0964">Secreted</keyword>
<keyword evidence="9" id="KW-1185">Reference proteome</keyword>